<sequence>MTATVRSSLAVMNRRHSPPAGLDFFPTPPWATRALLVHCLPQLVKSMGALRKRGAWDPCCGAGHMSKVLGGFFWSVLESDVHPYGQRMVEDFLITCPGPNPRPQTIVMNPPFNKAATFVKHALSYRPAIVAALVRSNWLEGQTRHADLFLKNPPTAVFQFVERVPMVAGRWAVNAKTATSYAWIVWQRDPAPSIAAAAPLFRWIPPCRRELSRDYDILRFGGCSDLPRNHPIIRALEKAA</sequence>
<protein>
    <submittedName>
        <fullName evidence="1">SAM-dependent DNA methyltransferase</fullName>
    </submittedName>
</protein>
<dbReference type="RefSeq" id="WP_181762024.1">
    <property type="nucleotide sequence ID" value="NZ_BMCR01000001.1"/>
</dbReference>
<dbReference type="Proteomes" id="UP000559404">
    <property type="component" value="Unassembled WGS sequence"/>
</dbReference>
<accession>A0A838XTR4</accession>
<dbReference type="GO" id="GO:0032259">
    <property type="term" value="P:methylation"/>
    <property type="evidence" value="ECO:0007669"/>
    <property type="project" value="UniProtKB-KW"/>
</dbReference>
<organism evidence="1 2">
    <name type="scientific">Stappia taiwanensis</name>
    <dbReference type="NCBI Taxonomy" id="992267"/>
    <lineage>
        <taxon>Bacteria</taxon>
        <taxon>Pseudomonadati</taxon>
        <taxon>Pseudomonadota</taxon>
        <taxon>Alphaproteobacteria</taxon>
        <taxon>Hyphomicrobiales</taxon>
        <taxon>Stappiaceae</taxon>
        <taxon>Stappia</taxon>
    </lineage>
</organism>
<reference evidence="1 2" key="2">
    <citation type="submission" date="2020-08" db="EMBL/GenBank/DDBJ databases">
        <title>Stappia taiwanensis sp. nov., isolated from a coastal thermal spring.</title>
        <authorList>
            <person name="Kampfer P."/>
        </authorList>
    </citation>
    <scope>NUCLEOTIDE SEQUENCE [LARGE SCALE GENOMIC DNA]</scope>
    <source>
        <strain evidence="1 2">DSM 23284</strain>
    </source>
</reference>
<reference evidence="1 2" key="1">
    <citation type="submission" date="2020-07" db="EMBL/GenBank/DDBJ databases">
        <authorList>
            <person name="Li M."/>
        </authorList>
    </citation>
    <scope>NUCLEOTIDE SEQUENCE [LARGE SCALE GENOMIC DNA]</scope>
    <source>
        <strain evidence="1 2">DSM 23284</strain>
    </source>
</reference>
<dbReference type="GO" id="GO:0008168">
    <property type="term" value="F:methyltransferase activity"/>
    <property type="evidence" value="ECO:0007669"/>
    <property type="project" value="UniProtKB-KW"/>
</dbReference>
<proteinExistence type="predicted"/>
<keyword evidence="1" id="KW-0808">Transferase</keyword>
<evidence type="ECO:0000313" key="2">
    <source>
        <dbReference type="Proteomes" id="UP000559404"/>
    </source>
</evidence>
<gene>
    <name evidence="1" type="ORF">H1W37_19380</name>
</gene>
<evidence type="ECO:0000313" key="1">
    <source>
        <dbReference type="EMBL" id="MBA4613825.1"/>
    </source>
</evidence>
<name>A0A838XTR4_9HYPH</name>
<comment type="caution">
    <text evidence="1">The sequence shown here is derived from an EMBL/GenBank/DDBJ whole genome shotgun (WGS) entry which is preliminary data.</text>
</comment>
<keyword evidence="1" id="KW-0489">Methyltransferase</keyword>
<dbReference type="InterPro" id="IPR029063">
    <property type="entry name" value="SAM-dependent_MTases_sf"/>
</dbReference>
<dbReference type="EMBL" id="JACEON010000026">
    <property type="protein sequence ID" value="MBA4613825.1"/>
    <property type="molecule type" value="Genomic_DNA"/>
</dbReference>
<dbReference type="AlphaFoldDB" id="A0A838XTR4"/>
<dbReference type="SUPFAM" id="SSF53335">
    <property type="entry name" value="S-adenosyl-L-methionine-dependent methyltransferases"/>
    <property type="match status" value="1"/>
</dbReference>
<keyword evidence="2" id="KW-1185">Reference proteome</keyword>